<feature type="compositionally biased region" description="Basic and acidic residues" evidence="1">
    <location>
        <begin position="142"/>
        <end position="156"/>
    </location>
</feature>
<evidence type="ECO:0000256" key="2">
    <source>
        <dbReference type="SAM" id="SignalP"/>
    </source>
</evidence>
<feature type="chain" id="PRO_5043956867" evidence="2">
    <location>
        <begin position="28"/>
        <end position="292"/>
    </location>
</feature>
<accession>A0AAW0PFY1</accession>
<name>A0AAW0PFY1_9GOBI</name>
<feature type="region of interest" description="Disordered" evidence="1">
    <location>
        <begin position="124"/>
        <end position="220"/>
    </location>
</feature>
<gene>
    <name evidence="3" type="ORF">WMY93_011849</name>
</gene>
<proteinExistence type="predicted"/>
<keyword evidence="2" id="KW-0732">Signal</keyword>
<organism evidence="3 4">
    <name type="scientific">Mugilogobius chulae</name>
    <name type="common">yellowstripe goby</name>
    <dbReference type="NCBI Taxonomy" id="88201"/>
    <lineage>
        <taxon>Eukaryota</taxon>
        <taxon>Metazoa</taxon>
        <taxon>Chordata</taxon>
        <taxon>Craniata</taxon>
        <taxon>Vertebrata</taxon>
        <taxon>Euteleostomi</taxon>
        <taxon>Actinopterygii</taxon>
        <taxon>Neopterygii</taxon>
        <taxon>Teleostei</taxon>
        <taxon>Neoteleostei</taxon>
        <taxon>Acanthomorphata</taxon>
        <taxon>Gobiaria</taxon>
        <taxon>Gobiiformes</taxon>
        <taxon>Gobioidei</taxon>
        <taxon>Gobiidae</taxon>
        <taxon>Gobionellinae</taxon>
        <taxon>Mugilogobius</taxon>
    </lineage>
</organism>
<comment type="caution">
    <text evidence="3">The sequence shown here is derived from an EMBL/GenBank/DDBJ whole genome shotgun (WGS) entry which is preliminary data.</text>
</comment>
<feature type="compositionally biased region" description="Acidic residues" evidence="1">
    <location>
        <begin position="179"/>
        <end position="188"/>
    </location>
</feature>
<protein>
    <submittedName>
        <fullName evidence="3">Uncharacterized protein</fullName>
    </submittedName>
</protein>
<dbReference type="AlphaFoldDB" id="A0AAW0PFY1"/>
<evidence type="ECO:0000313" key="4">
    <source>
        <dbReference type="Proteomes" id="UP001460270"/>
    </source>
</evidence>
<dbReference type="EMBL" id="JBBPFD010000008">
    <property type="protein sequence ID" value="KAK7916088.1"/>
    <property type="molecule type" value="Genomic_DNA"/>
</dbReference>
<sequence length="292" mass="33000">MSSRAQQRGTDVLFCLIPVILVNHTAAEHDSKCKNRTVGGIYTGSQTAVVSLVSSEQKLSKMCAKLVVVRALMQERLTAAAEEIFALVERTIAEFADELRRSKEENQRKQQLLDSLLKPQLHTAAQGVQTDSVKQQIPETPQIKEEPEEQRLKQEEEQLPEFTAECVKSEEQQQTDNSSDTDNDEDWEPPASSSTAQMKTEADGDDYNQGPKHQQGRTCQELKQQQGRTCQGLKQQQGRTCQGLKQQQGRTCQGLKQQQGRTCQGLKQQHMSDFVQERDFTVVQFVTRHLLK</sequence>
<evidence type="ECO:0000256" key="1">
    <source>
        <dbReference type="SAM" id="MobiDB-lite"/>
    </source>
</evidence>
<feature type="compositionally biased region" description="Polar residues" evidence="1">
    <location>
        <begin position="126"/>
        <end position="139"/>
    </location>
</feature>
<evidence type="ECO:0000313" key="3">
    <source>
        <dbReference type="EMBL" id="KAK7916088.1"/>
    </source>
</evidence>
<dbReference type="Proteomes" id="UP001460270">
    <property type="component" value="Unassembled WGS sequence"/>
</dbReference>
<feature type="signal peptide" evidence="2">
    <location>
        <begin position="1"/>
        <end position="27"/>
    </location>
</feature>
<keyword evidence="4" id="KW-1185">Reference proteome</keyword>
<reference evidence="4" key="1">
    <citation type="submission" date="2024-04" db="EMBL/GenBank/DDBJ databases">
        <title>Salinicola lusitanus LLJ914,a marine bacterium isolated from the Okinawa Trough.</title>
        <authorList>
            <person name="Li J."/>
        </authorList>
    </citation>
    <scope>NUCLEOTIDE SEQUENCE [LARGE SCALE GENOMIC DNA]</scope>
</reference>